<proteinExistence type="predicted"/>
<sequence>MSSTTNPWAALQEAFRRLAEALGAVPQISYSPKPLIHNGKKPRK</sequence>
<keyword evidence="2" id="KW-1185">Reference proteome</keyword>
<protein>
    <submittedName>
        <fullName evidence="1">Uncharacterized protein</fullName>
    </submittedName>
</protein>
<evidence type="ECO:0000313" key="2">
    <source>
        <dbReference type="Proteomes" id="UP000035722"/>
    </source>
</evidence>
<comment type="caution">
    <text evidence="1">The sequence shown here is derived from an EMBL/GenBank/DDBJ whole genome shotgun (WGS) entry which is preliminary data.</text>
</comment>
<dbReference type="AlphaFoldDB" id="A0A024GYW7"/>
<gene>
    <name evidence="1" type="ORF">ARTSIC4J27_618</name>
</gene>
<name>A0A024GYW7_9MICC</name>
<evidence type="ECO:0000313" key="1">
    <source>
        <dbReference type="EMBL" id="CCQ44689.1"/>
    </source>
</evidence>
<reference evidence="2" key="1">
    <citation type="journal article" date="2014" name="Genome Announc.">
        <title>Genome Sequence of Arthrobacter siccitolerans 4J27, a Xeroprotectant-Producing Desiccation-Tolerant Microorganism.</title>
        <authorList>
            <person name="Manzanera M."/>
            <person name="Santa-Cruz-Calvo L."/>
            <person name="Vilchez J.I."/>
            <person name="Garcia-Fontana C."/>
            <person name="Silva-Castro G.A."/>
            <person name="Calvo C."/>
            <person name="Gonzalez-Lopez J."/>
        </authorList>
    </citation>
    <scope>NUCLEOTIDE SEQUENCE [LARGE SCALE GENOMIC DNA]</scope>
    <source>
        <strain evidence="2">4J27</strain>
    </source>
</reference>
<organism evidence="1 2">
    <name type="scientific">Pseudarthrobacter siccitolerans</name>
    <dbReference type="NCBI Taxonomy" id="861266"/>
    <lineage>
        <taxon>Bacteria</taxon>
        <taxon>Bacillati</taxon>
        <taxon>Actinomycetota</taxon>
        <taxon>Actinomycetes</taxon>
        <taxon>Micrococcales</taxon>
        <taxon>Micrococcaceae</taxon>
        <taxon>Pseudarthrobacter</taxon>
    </lineage>
</organism>
<dbReference type="STRING" id="861266.ARTSIC4J27_618"/>
<dbReference type="EMBL" id="CAQI01000029">
    <property type="protein sequence ID" value="CCQ44689.1"/>
    <property type="molecule type" value="Genomic_DNA"/>
</dbReference>
<dbReference type="Proteomes" id="UP000035722">
    <property type="component" value="Unassembled WGS sequence"/>
</dbReference>
<accession>A0A024GYW7</accession>